<evidence type="ECO:0000313" key="2">
    <source>
        <dbReference type="EMBL" id="MCO8277662.1"/>
    </source>
</evidence>
<evidence type="ECO:0000313" key="3">
    <source>
        <dbReference type="Proteomes" id="UP001523369"/>
    </source>
</evidence>
<reference evidence="2 3" key="1">
    <citation type="submission" date="2022-06" db="EMBL/GenBank/DDBJ databases">
        <title>New Species of the Genus Actinoplanes, ActinopZanes ferrugineus.</title>
        <authorList>
            <person name="Ding P."/>
        </authorList>
    </citation>
    <scope>NUCLEOTIDE SEQUENCE [LARGE SCALE GENOMIC DNA]</scope>
    <source>
        <strain evidence="2 3">TRM88003</strain>
    </source>
</reference>
<dbReference type="Proteomes" id="UP001523369">
    <property type="component" value="Unassembled WGS sequence"/>
</dbReference>
<protein>
    <submittedName>
        <fullName evidence="2">Uncharacterized protein</fullName>
    </submittedName>
</protein>
<dbReference type="RefSeq" id="WP_253243672.1">
    <property type="nucleotide sequence ID" value="NZ_JAMYJR010000062.1"/>
</dbReference>
<gene>
    <name evidence="2" type="ORF">M1L60_44505</name>
</gene>
<accession>A0ABT1E3F7</accession>
<name>A0ABT1E3F7_9ACTN</name>
<proteinExistence type="predicted"/>
<dbReference type="EMBL" id="JAMYJR010000062">
    <property type="protein sequence ID" value="MCO8277662.1"/>
    <property type="molecule type" value="Genomic_DNA"/>
</dbReference>
<feature type="transmembrane region" description="Helical" evidence="1">
    <location>
        <begin position="74"/>
        <end position="93"/>
    </location>
</feature>
<sequence>MCELLLDHHRCCLERQQSRAFPLSFYNDFPVAGWHWVSLLGPYNERLMRDYGATNLALLVLTVWVWRRPTAEKLCMTGSAWLVYAVVHFLWHLLHLEVFTTLHKVGNVVSLALILGFAVALVLPDRADENRATAEASAAAPSRNTTR</sequence>
<feature type="transmembrane region" description="Helical" evidence="1">
    <location>
        <begin position="105"/>
        <end position="123"/>
    </location>
</feature>
<comment type="caution">
    <text evidence="2">The sequence shown here is derived from an EMBL/GenBank/DDBJ whole genome shotgun (WGS) entry which is preliminary data.</text>
</comment>
<keyword evidence="3" id="KW-1185">Reference proteome</keyword>
<feature type="transmembrane region" description="Helical" evidence="1">
    <location>
        <begin position="51"/>
        <end position="67"/>
    </location>
</feature>
<keyword evidence="1" id="KW-0472">Membrane</keyword>
<evidence type="ECO:0000256" key="1">
    <source>
        <dbReference type="SAM" id="Phobius"/>
    </source>
</evidence>
<organism evidence="2 3">
    <name type="scientific">Paractinoplanes aksuensis</name>
    <dbReference type="NCBI Taxonomy" id="2939490"/>
    <lineage>
        <taxon>Bacteria</taxon>
        <taxon>Bacillati</taxon>
        <taxon>Actinomycetota</taxon>
        <taxon>Actinomycetes</taxon>
        <taxon>Micromonosporales</taxon>
        <taxon>Micromonosporaceae</taxon>
        <taxon>Paractinoplanes</taxon>
    </lineage>
</organism>
<keyword evidence="1" id="KW-1133">Transmembrane helix</keyword>
<keyword evidence="1" id="KW-0812">Transmembrane</keyword>